<keyword evidence="3" id="KW-1185">Reference proteome</keyword>
<evidence type="ECO:0000256" key="1">
    <source>
        <dbReference type="SAM" id="MobiDB-lite"/>
    </source>
</evidence>
<comment type="caution">
    <text evidence="2">The sequence shown here is derived from an EMBL/GenBank/DDBJ whole genome shotgun (WGS) entry which is preliminary data.</text>
</comment>
<sequence length="266" mass="28854">MGSPEKEQTANGSAATEPAPPSYTEATYQPSPSTSIPRQFPPTFNLYRISGWTSDKYSLGEHMNQPLYYCTWHSAFSSSPPLILHSGPDESFPPLATVEWQSFFRNFYVELPPLNPSSGAASAREEIEAVSAGFGRSYRFSIEVGPRNVREQFEWRHSHGDAVRHLNGQSSGWKLVRLAQGPPGAGTGSGNAATFVPGGYMTSDGHEVVAAWTMNSGSKVGKFHFTGTGLSGLLGERWAIMAVVTFCAFIQRIRRQGTSGQASINA</sequence>
<dbReference type="AlphaFoldDB" id="A0A9P8W152"/>
<name>A0A9P8W152_9HYPO</name>
<dbReference type="Proteomes" id="UP000777438">
    <property type="component" value="Unassembled WGS sequence"/>
</dbReference>
<feature type="region of interest" description="Disordered" evidence="1">
    <location>
        <begin position="1"/>
        <end position="39"/>
    </location>
</feature>
<gene>
    <name evidence="2" type="ORF">B0T10DRAFT_73238</name>
</gene>
<proteinExistence type="predicted"/>
<evidence type="ECO:0000313" key="3">
    <source>
        <dbReference type="Proteomes" id="UP000777438"/>
    </source>
</evidence>
<accession>A0A9P8W152</accession>
<protein>
    <submittedName>
        <fullName evidence="2">Uncharacterized protein</fullName>
    </submittedName>
</protein>
<evidence type="ECO:0000313" key="2">
    <source>
        <dbReference type="EMBL" id="KAH6887579.1"/>
    </source>
</evidence>
<dbReference type="EMBL" id="JAGPYM010000014">
    <property type="protein sequence ID" value="KAH6887579.1"/>
    <property type="molecule type" value="Genomic_DNA"/>
</dbReference>
<dbReference type="OrthoDB" id="3431997at2759"/>
<feature type="compositionally biased region" description="Polar residues" evidence="1">
    <location>
        <begin position="24"/>
        <end position="37"/>
    </location>
</feature>
<reference evidence="2 3" key="1">
    <citation type="journal article" date="2021" name="Nat. Commun.">
        <title>Genetic determinants of endophytism in the Arabidopsis root mycobiome.</title>
        <authorList>
            <person name="Mesny F."/>
            <person name="Miyauchi S."/>
            <person name="Thiergart T."/>
            <person name="Pickel B."/>
            <person name="Atanasova L."/>
            <person name="Karlsson M."/>
            <person name="Huettel B."/>
            <person name="Barry K.W."/>
            <person name="Haridas S."/>
            <person name="Chen C."/>
            <person name="Bauer D."/>
            <person name="Andreopoulos W."/>
            <person name="Pangilinan J."/>
            <person name="LaButti K."/>
            <person name="Riley R."/>
            <person name="Lipzen A."/>
            <person name="Clum A."/>
            <person name="Drula E."/>
            <person name="Henrissat B."/>
            <person name="Kohler A."/>
            <person name="Grigoriev I.V."/>
            <person name="Martin F.M."/>
            <person name="Hacquard S."/>
        </authorList>
    </citation>
    <scope>NUCLEOTIDE SEQUENCE [LARGE SCALE GENOMIC DNA]</scope>
    <source>
        <strain evidence="2 3">MPI-CAGE-CH-0241</strain>
    </source>
</reference>
<organism evidence="2 3">
    <name type="scientific">Thelonectria olida</name>
    <dbReference type="NCBI Taxonomy" id="1576542"/>
    <lineage>
        <taxon>Eukaryota</taxon>
        <taxon>Fungi</taxon>
        <taxon>Dikarya</taxon>
        <taxon>Ascomycota</taxon>
        <taxon>Pezizomycotina</taxon>
        <taxon>Sordariomycetes</taxon>
        <taxon>Hypocreomycetidae</taxon>
        <taxon>Hypocreales</taxon>
        <taxon>Nectriaceae</taxon>
        <taxon>Thelonectria</taxon>
    </lineage>
</organism>